<accession>A0ABQ7YJW5</accession>
<evidence type="ECO:0000313" key="1">
    <source>
        <dbReference type="EMBL" id="KAH0868503.1"/>
    </source>
</evidence>
<gene>
    <name evidence="1" type="ORF">HID58_075525</name>
</gene>
<feature type="non-terminal residue" evidence="1">
    <location>
        <position position="86"/>
    </location>
</feature>
<proteinExistence type="predicted"/>
<protein>
    <submittedName>
        <fullName evidence="1">Uncharacterized protein</fullName>
    </submittedName>
</protein>
<name>A0ABQ7YJW5_BRANA</name>
<comment type="caution">
    <text evidence="1">The sequence shown here is derived from an EMBL/GenBank/DDBJ whole genome shotgun (WGS) entry which is preliminary data.</text>
</comment>
<evidence type="ECO:0000313" key="2">
    <source>
        <dbReference type="Proteomes" id="UP000824890"/>
    </source>
</evidence>
<dbReference type="Proteomes" id="UP000824890">
    <property type="component" value="Unassembled WGS sequence"/>
</dbReference>
<dbReference type="EMBL" id="JAGKQM010000017">
    <property type="protein sequence ID" value="KAH0868503.1"/>
    <property type="molecule type" value="Genomic_DNA"/>
</dbReference>
<keyword evidence="2" id="KW-1185">Reference proteome</keyword>
<organism evidence="1 2">
    <name type="scientific">Brassica napus</name>
    <name type="common">Rape</name>
    <dbReference type="NCBI Taxonomy" id="3708"/>
    <lineage>
        <taxon>Eukaryota</taxon>
        <taxon>Viridiplantae</taxon>
        <taxon>Streptophyta</taxon>
        <taxon>Embryophyta</taxon>
        <taxon>Tracheophyta</taxon>
        <taxon>Spermatophyta</taxon>
        <taxon>Magnoliopsida</taxon>
        <taxon>eudicotyledons</taxon>
        <taxon>Gunneridae</taxon>
        <taxon>Pentapetalae</taxon>
        <taxon>rosids</taxon>
        <taxon>malvids</taxon>
        <taxon>Brassicales</taxon>
        <taxon>Brassicaceae</taxon>
        <taxon>Brassiceae</taxon>
        <taxon>Brassica</taxon>
    </lineage>
</organism>
<reference evidence="1 2" key="1">
    <citation type="submission" date="2021-05" db="EMBL/GenBank/DDBJ databases">
        <title>Genome Assembly of Synthetic Allotetraploid Brassica napus Reveals Homoeologous Exchanges between Subgenomes.</title>
        <authorList>
            <person name="Davis J.T."/>
        </authorList>
    </citation>
    <scope>NUCLEOTIDE SEQUENCE [LARGE SCALE GENOMIC DNA]</scope>
    <source>
        <strain evidence="2">cv. Da-Ae</strain>
        <tissue evidence="1">Seedling</tissue>
    </source>
</reference>
<sequence length="86" mass="10152">MDPTSIQRIVDCMRSTRQINVIFEPSFFRARESWMTNTRAILQFLNDLEAWNFSHVNTSKNMHAIRIEESATKDNRTQSYIAYGYS</sequence>